<feature type="region of interest" description="Disordered" evidence="1">
    <location>
        <begin position="1"/>
        <end position="23"/>
    </location>
</feature>
<name>A0A1F5RI70_9BACT</name>
<gene>
    <name evidence="2" type="ORF">A2024_05775</name>
</gene>
<evidence type="ECO:0000313" key="3">
    <source>
        <dbReference type="Proteomes" id="UP000177230"/>
    </source>
</evidence>
<organism evidence="2 3">
    <name type="scientific">Candidatus Edwardsbacteria bacterium GWF2_54_11</name>
    <dbReference type="NCBI Taxonomy" id="1817851"/>
    <lineage>
        <taxon>Bacteria</taxon>
        <taxon>Candidatus Edwardsiibacteriota</taxon>
    </lineage>
</organism>
<proteinExistence type="predicted"/>
<evidence type="ECO:0000256" key="1">
    <source>
        <dbReference type="SAM" id="MobiDB-lite"/>
    </source>
</evidence>
<sequence length="183" mass="20779">MRYFDYQGPDWGNRRGQTPEPNFNETHVRVSEIIQPNGEKVTLGGEETQTVLNPEEGNTKTIVRDVATPLACGCVPTKDTKIRVFPNGTACCENHFLVCSLCSAPILPNLHTIIPIDGKNYFFHRDNCAEIVLRQLLRNEQTNPSFSDNTRVLLENMLSDIRANKSWVYRLFTGRRSNGLLLR</sequence>
<accession>A0A1F5RI70</accession>
<evidence type="ECO:0000313" key="2">
    <source>
        <dbReference type="EMBL" id="OGF14042.1"/>
    </source>
</evidence>
<dbReference type="EMBL" id="MFFM01000009">
    <property type="protein sequence ID" value="OGF14042.1"/>
    <property type="molecule type" value="Genomic_DNA"/>
</dbReference>
<comment type="caution">
    <text evidence="2">The sequence shown here is derived from an EMBL/GenBank/DDBJ whole genome shotgun (WGS) entry which is preliminary data.</text>
</comment>
<reference evidence="2 3" key="1">
    <citation type="journal article" date="2016" name="Nat. Commun.">
        <title>Thousands of microbial genomes shed light on interconnected biogeochemical processes in an aquifer system.</title>
        <authorList>
            <person name="Anantharaman K."/>
            <person name="Brown C.T."/>
            <person name="Hug L.A."/>
            <person name="Sharon I."/>
            <person name="Castelle C.J."/>
            <person name="Probst A.J."/>
            <person name="Thomas B.C."/>
            <person name="Singh A."/>
            <person name="Wilkins M.J."/>
            <person name="Karaoz U."/>
            <person name="Brodie E.L."/>
            <person name="Williams K.H."/>
            <person name="Hubbard S.S."/>
            <person name="Banfield J.F."/>
        </authorList>
    </citation>
    <scope>NUCLEOTIDE SEQUENCE [LARGE SCALE GENOMIC DNA]</scope>
</reference>
<dbReference type="AlphaFoldDB" id="A0A1F5RI70"/>
<dbReference type="Proteomes" id="UP000177230">
    <property type="component" value="Unassembled WGS sequence"/>
</dbReference>
<protein>
    <submittedName>
        <fullName evidence="2">Uncharacterized protein</fullName>
    </submittedName>
</protein>